<dbReference type="InterPro" id="IPR023772">
    <property type="entry name" value="DNA-bd_HTH_TetR-type_CS"/>
</dbReference>
<dbReference type="GO" id="GO:0003700">
    <property type="term" value="F:DNA-binding transcription factor activity"/>
    <property type="evidence" value="ECO:0007669"/>
    <property type="project" value="TreeGrafter"/>
</dbReference>
<evidence type="ECO:0000256" key="2">
    <source>
        <dbReference type="ARBA" id="ARBA00023125"/>
    </source>
</evidence>
<dbReference type="Proteomes" id="UP000011016">
    <property type="component" value="Unassembled WGS sequence"/>
</dbReference>
<dbReference type="eggNOG" id="COG1309">
    <property type="taxonomic scope" value="Bacteria"/>
</dbReference>
<comment type="caution">
    <text evidence="6">The sequence shown here is derived from an EMBL/GenBank/DDBJ whole genome shotgun (WGS) entry which is preliminary data.</text>
</comment>
<feature type="DNA-binding region" description="H-T-H motif" evidence="4">
    <location>
        <begin position="25"/>
        <end position="44"/>
    </location>
</feature>
<dbReference type="RefSeq" id="WP_004600116.1">
    <property type="nucleotide sequence ID" value="NZ_HF541865.1"/>
</dbReference>
<keyword evidence="8" id="KW-1185">Reference proteome</keyword>
<dbReference type="EMBL" id="AHAE01000016">
    <property type="protein sequence ID" value="EJZ82824.1"/>
    <property type="molecule type" value="Genomic_DNA"/>
</dbReference>
<dbReference type="Pfam" id="PF00440">
    <property type="entry name" value="TetR_N"/>
    <property type="match status" value="1"/>
</dbReference>
<name>I7IWK8_9CORY</name>
<keyword evidence="3" id="KW-0804">Transcription</keyword>
<dbReference type="PRINTS" id="PR00455">
    <property type="entry name" value="HTHTETR"/>
</dbReference>
<evidence type="ECO:0000313" key="8">
    <source>
        <dbReference type="Proteomes" id="UP000006078"/>
    </source>
</evidence>
<dbReference type="Gene3D" id="1.10.10.60">
    <property type="entry name" value="Homeodomain-like"/>
    <property type="match status" value="1"/>
</dbReference>
<dbReference type="PRINTS" id="PR00400">
    <property type="entry name" value="TETREPRESSOR"/>
</dbReference>
<evidence type="ECO:0000256" key="1">
    <source>
        <dbReference type="ARBA" id="ARBA00023015"/>
    </source>
</evidence>
<dbReference type="GO" id="GO:0000976">
    <property type="term" value="F:transcription cis-regulatory region binding"/>
    <property type="evidence" value="ECO:0007669"/>
    <property type="project" value="TreeGrafter"/>
</dbReference>
<evidence type="ECO:0000313" key="9">
    <source>
        <dbReference type="Proteomes" id="UP000011016"/>
    </source>
</evidence>
<dbReference type="InterPro" id="IPR036271">
    <property type="entry name" value="Tet_transcr_reg_TetR-rel_C_sf"/>
</dbReference>
<reference evidence="7 8" key="2">
    <citation type="submission" date="2012-08" db="EMBL/GenBank/DDBJ databases">
        <title>The Genome Sequence of Turicella otitidis ATCC 51513.</title>
        <authorList>
            <consortium name="The Broad Institute Genome Sequencing Platform"/>
            <person name="Earl A."/>
            <person name="Ward D."/>
            <person name="Feldgarden M."/>
            <person name="Gevers D."/>
            <person name="Huys G."/>
            <person name="Walker B."/>
            <person name="Young S.K."/>
            <person name="Zeng Q."/>
            <person name="Gargeya S."/>
            <person name="Fitzgerald M."/>
            <person name="Haas B."/>
            <person name="Abouelleil A."/>
            <person name="Alvarado L."/>
            <person name="Arachchi H.M."/>
            <person name="Berlin A.M."/>
            <person name="Chapman S.B."/>
            <person name="Goldberg J."/>
            <person name="Griggs A."/>
            <person name="Gujja S."/>
            <person name="Hansen M."/>
            <person name="Howarth C."/>
            <person name="Imamovic A."/>
            <person name="Larimer J."/>
            <person name="McCowen C."/>
            <person name="Montmayeur A."/>
            <person name="Murphy C."/>
            <person name="Neiman D."/>
            <person name="Pearson M."/>
            <person name="Priest M."/>
            <person name="Roberts A."/>
            <person name="Saif S."/>
            <person name="Shea T."/>
            <person name="Sisk P."/>
            <person name="Sykes S."/>
            <person name="Wortman J."/>
            <person name="Nusbaum C."/>
            <person name="Birren B."/>
        </authorList>
    </citation>
    <scope>NUCLEOTIDE SEQUENCE [LARGE SCALE GENOMIC DNA]</scope>
    <source>
        <strain evidence="7 8">ATCC 51513</strain>
    </source>
</reference>
<evidence type="ECO:0000259" key="5">
    <source>
        <dbReference type="PROSITE" id="PS50977"/>
    </source>
</evidence>
<dbReference type="HOGENOM" id="CLU_069543_2_2_11"/>
<dbReference type="GO" id="GO:0046677">
    <property type="term" value="P:response to antibiotic"/>
    <property type="evidence" value="ECO:0007669"/>
    <property type="project" value="InterPro"/>
</dbReference>
<dbReference type="PANTHER" id="PTHR30055:SF151">
    <property type="entry name" value="TRANSCRIPTIONAL REGULATORY PROTEIN"/>
    <property type="match status" value="1"/>
</dbReference>
<dbReference type="OrthoDB" id="3819648at2"/>
<dbReference type="InterPro" id="IPR009057">
    <property type="entry name" value="Homeodomain-like_sf"/>
</dbReference>
<dbReference type="AlphaFoldDB" id="I7IWK8"/>
<dbReference type="InterPro" id="IPR001647">
    <property type="entry name" value="HTH_TetR"/>
</dbReference>
<keyword evidence="2 4" id="KW-0238">DNA-binding</keyword>
<dbReference type="Gene3D" id="1.10.357.10">
    <property type="entry name" value="Tetracycline Repressor, domain 2"/>
    <property type="match status" value="1"/>
</dbReference>
<organism evidence="6 9">
    <name type="scientific">Corynebacterium otitidis ATCC 51513</name>
    <dbReference type="NCBI Taxonomy" id="883169"/>
    <lineage>
        <taxon>Bacteria</taxon>
        <taxon>Bacillati</taxon>
        <taxon>Actinomycetota</taxon>
        <taxon>Actinomycetes</taxon>
        <taxon>Mycobacteriales</taxon>
        <taxon>Corynebacteriaceae</taxon>
        <taxon>Corynebacterium</taxon>
    </lineage>
</organism>
<sequence length="182" mass="18789">MALDRGRIVDEAMGILDEFGLGDVSMRRIARGLGVQPGALYWHFETKQELIAALAGRIVEPVLAAAPWPDAGELARALRRAVLAHRDGSEVLTAGMALPGLYARLLSAARDAVGGDVAEPARSAGAAALLHVVVGAVAREQAGAQLDAATGQSAPERPDPAAEFEDSLRVVLAGIGASARRG</sequence>
<dbReference type="PROSITE" id="PS50977">
    <property type="entry name" value="HTH_TETR_2"/>
    <property type="match status" value="1"/>
</dbReference>
<evidence type="ECO:0000256" key="3">
    <source>
        <dbReference type="ARBA" id="ARBA00023163"/>
    </source>
</evidence>
<protein>
    <submittedName>
        <fullName evidence="6">TetR family transcriptional regulator</fullName>
    </submittedName>
</protein>
<dbReference type="GO" id="GO:0045892">
    <property type="term" value="P:negative regulation of DNA-templated transcription"/>
    <property type="evidence" value="ECO:0007669"/>
    <property type="project" value="InterPro"/>
</dbReference>
<dbReference type="STRING" id="29321.AAV33_05920"/>
<dbReference type="SUPFAM" id="SSF46689">
    <property type="entry name" value="Homeodomain-like"/>
    <property type="match status" value="1"/>
</dbReference>
<feature type="domain" description="HTH tetR-type" evidence="5">
    <location>
        <begin position="2"/>
        <end position="62"/>
    </location>
</feature>
<reference evidence="6 9" key="1">
    <citation type="journal article" date="2012" name="J. Bacteriol.">
        <title>Draft Genome Sequence of Turicella otitidis ATCC 51513, Isolated from Middle Ear Fluid from a Child with Otitis Media.</title>
        <authorList>
            <person name="Brinkrolf K."/>
            <person name="Schneider J."/>
            <person name="Knecht M."/>
            <person name="Ruckert C."/>
            <person name="Tauch A."/>
        </authorList>
    </citation>
    <scope>NUCLEOTIDE SEQUENCE [LARGE SCALE GENOMIC DNA]</scope>
    <source>
        <strain evidence="6 9">ATCC 51513</strain>
    </source>
</reference>
<gene>
    <name evidence="6" type="primary">tetR</name>
    <name evidence="6" type="ORF">BN46_0290</name>
    <name evidence="7" type="ORF">HMPREF9719_00226</name>
</gene>
<dbReference type="PANTHER" id="PTHR30055">
    <property type="entry name" value="HTH-TYPE TRANSCRIPTIONAL REGULATOR RUTR"/>
    <property type="match status" value="1"/>
</dbReference>
<dbReference type="EMBL" id="CAJZ01000037">
    <property type="protein sequence ID" value="CCI83038.1"/>
    <property type="molecule type" value="Genomic_DNA"/>
</dbReference>
<dbReference type="SUPFAM" id="SSF48498">
    <property type="entry name" value="Tetracyclin repressor-like, C-terminal domain"/>
    <property type="match status" value="1"/>
</dbReference>
<dbReference type="PROSITE" id="PS01081">
    <property type="entry name" value="HTH_TETR_1"/>
    <property type="match status" value="1"/>
</dbReference>
<evidence type="ECO:0000256" key="4">
    <source>
        <dbReference type="PROSITE-ProRule" id="PRU00335"/>
    </source>
</evidence>
<evidence type="ECO:0000313" key="7">
    <source>
        <dbReference type="EMBL" id="EJZ82824.1"/>
    </source>
</evidence>
<dbReference type="InterPro" id="IPR003012">
    <property type="entry name" value="Tet_transcr_reg_TetR"/>
</dbReference>
<dbReference type="Proteomes" id="UP000006078">
    <property type="component" value="Unassembled WGS sequence"/>
</dbReference>
<proteinExistence type="predicted"/>
<dbReference type="InterPro" id="IPR050109">
    <property type="entry name" value="HTH-type_TetR-like_transc_reg"/>
</dbReference>
<accession>I7IWK8</accession>
<keyword evidence="1" id="KW-0805">Transcription regulation</keyword>
<evidence type="ECO:0000313" key="6">
    <source>
        <dbReference type="EMBL" id="CCI83038.1"/>
    </source>
</evidence>